<evidence type="ECO:0000256" key="7">
    <source>
        <dbReference type="ARBA" id="ARBA00022827"/>
    </source>
</evidence>
<dbReference type="GO" id="GO:0005829">
    <property type="term" value="C:cytosol"/>
    <property type="evidence" value="ECO:0007669"/>
    <property type="project" value="TreeGrafter"/>
</dbReference>
<keyword evidence="7" id="KW-0274">FAD</keyword>
<accession>A0A0D2W1W0</accession>
<dbReference type="PROSITE" id="PS50902">
    <property type="entry name" value="FLAVODOXIN_LIKE"/>
    <property type="match status" value="1"/>
</dbReference>
<dbReference type="SUPFAM" id="SSF63380">
    <property type="entry name" value="Riboflavin synthase domain-like"/>
    <property type="match status" value="1"/>
</dbReference>
<protein>
    <recommendedName>
        <fullName evidence="4">peptidylprolyl isomerase</fullName>
        <ecNumber evidence="4">5.2.1.8</ecNumber>
    </recommendedName>
</protein>
<dbReference type="PhylomeDB" id="A0A0D2W1W0"/>
<dbReference type="Gene3D" id="1.20.990.10">
    <property type="entry name" value="NADPH-cytochrome p450 Reductase, Chain A, domain 3"/>
    <property type="match status" value="1"/>
</dbReference>
<evidence type="ECO:0000313" key="17">
    <source>
        <dbReference type="EMBL" id="KJE98337.1"/>
    </source>
</evidence>
<comment type="cofactor">
    <cofactor evidence="3">
        <name>FAD</name>
        <dbReference type="ChEBI" id="CHEBI:57692"/>
    </cofactor>
</comment>
<evidence type="ECO:0000256" key="1">
    <source>
        <dbReference type="ARBA" id="ARBA00000971"/>
    </source>
</evidence>
<dbReference type="InterPro" id="IPR000297">
    <property type="entry name" value="PPIase_PpiC"/>
</dbReference>
<dbReference type="Gene3D" id="3.40.50.80">
    <property type="entry name" value="Nucleotide-binding domain of ferredoxin-NADP reductase (FNR) module"/>
    <property type="match status" value="1"/>
</dbReference>
<comment type="cofactor">
    <cofactor evidence="2">
        <name>FMN</name>
        <dbReference type="ChEBI" id="CHEBI:58210"/>
    </cofactor>
</comment>
<evidence type="ECO:0000259" key="16">
    <source>
        <dbReference type="PROSITE" id="PS50902"/>
    </source>
</evidence>
<evidence type="ECO:0000256" key="9">
    <source>
        <dbReference type="ARBA" id="ARBA00023002"/>
    </source>
</evidence>
<dbReference type="PRINTS" id="PR00369">
    <property type="entry name" value="FLAVODOXIN"/>
</dbReference>
<dbReference type="FunFam" id="3.40.50.80:FF:000032">
    <property type="entry name" value="NADPH-dependent diflavin oxidoreductase 1"/>
    <property type="match status" value="1"/>
</dbReference>
<dbReference type="EMBL" id="KE346392">
    <property type="protein sequence ID" value="KJE98337.1"/>
    <property type="molecule type" value="Genomic_DNA"/>
</dbReference>
<dbReference type="Pfam" id="PF00667">
    <property type="entry name" value="FAD_binding_1"/>
    <property type="match status" value="1"/>
</dbReference>
<evidence type="ECO:0000259" key="14">
    <source>
        <dbReference type="PROSITE" id="PS50020"/>
    </source>
</evidence>
<evidence type="ECO:0000256" key="2">
    <source>
        <dbReference type="ARBA" id="ARBA00001917"/>
    </source>
</evidence>
<dbReference type="Pfam" id="PF00258">
    <property type="entry name" value="Flavodoxin_1"/>
    <property type="match status" value="1"/>
</dbReference>
<dbReference type="InterPro" id="IPR001709">
    <property type="entry name" value="Flavoprot_Pyr_Nucl_cyt_Rdtase"/>
</dbReference>
<dbReference type="PRINTS" id="PR00371">
    <property type="entry name" value="FPNCR"/>
</dbReference>
<dbReference type="OrthoDB" id="2530521at2759"/>
<evidence type="ECO:0000256" key="11">
    <source>
        <dbReference type="ARBA" id="ARBA00023235"/>
    </source>
</evidence>
<proteinExistence type="predicted"/>
<dbReference type="FunCoup" id="A0A0D2W1W0">
    <property type="interactions" value="394"/>
</dbReference>
<evidence type="ECO:0000259" key="15">
    <source>
        <dbReference type="PROSITE" id="PS50198"/>
    </source>
</evidence>
<dbReference type="Pfam" id="PF00175">
    <property type="entry name" value="NAD_binding_1"/>
    <property type="match status" value="1"/>
</dbReference>
<keyword evidence="8" id="KW-0521">NADP</keyword>
<dbReference type="STRING" id="595528.A0A0D2W1W0"/>
<feature type="domain" description="WW" evidence="14">
    <location>
        <begin position="557"/>
        <end position="577"/>
    </location>
</feature>
<evidence type="ECO:0000256" key="10">
    <source>
        <dbReference type="ARBA" id="ARBA00023110"/>
    </source>
</evidence>
<reference evidence="18" key="1">
    <citation type="submission" date="2011-02" db="EMBL/GenBank/DDBJ databases">
        <title>The Genome Sequence of Capsaspora owczarzaki ATCC 30864.</title>
        <authorList>
            <person name="Russ C."/>
            <person name="Cuomo C."/>
            <person name="Burger G."/>
            <person name="Gray M.W."/>
            <person name="Holland P.W.H."/>
            <person name="King N."/>
            <person name="Lang F.B.F."/>
            <person name="Roger A.J."/>
            <person name="Ruiz-Trillo I."/>
            <person name="Young S.K."/>
            <person name="Zeng Q."/>
            <person name="Gargeya S."/>
            <person name="Alvarado L."/>
            <person name="Berlin A."/>
            <person name="Chapman S.B."/>
            <person name="Chen Z."/>
            <person name="Freedman E."/>
            <person name="Gellesch M."/>
            <person name="Goldberg J."/>
            <person name="Griggs A."/>
            <person name="Gujja S."/>
            <person name="Heilman E."/>
            <person name="Heiman D."/>
            <person name="Howarth C."/>
            <person name="Mehta T."/>
            <person name="Neiman D."/>
            <person name="Pearson M."/>
            <person name="Roberts A."/>
            <person name="Saif S."/>
            <person name="Shea T."/>
            <person name="Shenoy N."/>
            <person name="Sisk P."/>
            <person name="Stolte C."/>
            <person name="Sykes S."/>
            <person name="White J."/>
            <person name="Yandava C."/>
            <person name="Haas B."/>
            <person name="Nusbaum C."/>
            <person name="Birren B."/>
        </authorList>
    </citation>
    <scope>NUCLEOTIDE SEQUENCE</scope>
    <source>
        <strain evidence="18">ATCC 30864</strain>
    </source>
</reference>
<gene>
    <name evidence="17" type="ORF">CAOG_010211</name>
</gene>
<dbReference type="InterPro" id="IPR017938">
    <property type="entry name" value="Riboflavin_synthase-like_b-brl"/>
</dbReference>
<feature type="region of interest" description="Disordered" evidence="13">
    <location>
        <begin position="571"/>
        <end position="599"/>
    </location>
</feature>
<dbReference type="Gene3D" id="3.40.50.360">
    <property type="match status" value="1"/>
</dbReference>
<dbReference type="PROSITE" id="PS50020">
    <property type="entry name" value="WW_DOMAIN_2"/>
    <property type="match status" value="1"/>
</dbReference>
<evidence type="ECO:0000256" key="3">
    <source>
        <dbReference type="ARBA" id="ARBA00001974"/>
    </source>
</evidence>
<dbReference type="InterPro" id="IPR046357">
    <property type="entry name" value="PPIase_dom_sf"/>
</dbReference>
<dbReference type="InParanoid" id="A0A0D2W1W0"/>
<dbReference type="EC" id="5.2.1.8" evidence="4"/>
<dbReference type="Proteomes" id="UP000008743">
    <property type="component" value="Unassembled WGS sequence"/>
</dbReference>
<dbReference type="PANTHER" id="PTHR19384:SF10">
    <property type="entry name" value="NADPH-DEPENDENT DIFLAVIN OXIDOREDUCTASE 1"/>
    <property type="match status" value="1"/>
</dbReference>
<comment type="catalytic activity">
    <reaction evidence="1">
        <text>[protein]-peptidylproline (omega=180) = [protein]-peptidylproline (omega=0)</text>
        <dbReference type="Rhea" id="RHEA:16237"/>
        <dbReference type="Rhea" id="RHEA-COMP:10747"/>
        <dbReference type="Rhea" id="RHEA-COMP:10748"/>
        <dbReference type="ChEBI" id="CHEBI:83833"/>
        <dbReference type="ChEBI" id="CHEBI:83834"/>
        <dbReference type="EC" id="5.2.1.8"/>
    </reaction>
</comment>
<dbReference type="InterPro" id="IPR001433">
    <property type="entry name" value="OxRdtase_FAD/NAD-bd"/>
</dbReference>
<dbReference type="PANTHER" id="PTHR19384">
    <property type="entry name" value="NITRIC OXIDE SYNTHASE-RELATED"/>
    <property type="match status" value="1"/>
</dbReference>
<dbReference type="Pfam" id="PF00639">
    <property type="entry name" value="Rotamase"/>
    <property type="match status" value="1"/>
</dbReference>
<dbReference type="GO" id="GO:0003755">
    <property type="term" value="F:peptidyl-prolyl cis-trans isomerase activity"/>
    <property type="evidence" value="ECO:0007669"/>
    <property type="project" value="UniProtKB-KW"/>
</dbReference>
<keyword evidence="18" id="KW-1185">Reference proteome</keyword>
<keyword evidence="9" id="KW-0560">Oxidoreductase</keyword>
<dbReference type="InterPro" id="IPR023173">
    <property type="entry name" value="NADPH_Cyt_P450_Rdtase_alpha"/>
</dbReference>
<keyword evidence="6" id="KW-0288">FMN</keyword>
<dbReference type="FunFam" id="3.10.50.40:FF:000010">
    <property type="entry name" value="Peptidyl-prolyl cis-trans isomerase Pin1"/>
    <property type="match status" value="1"/>
</dbReference>
<keyword evidence="10 12" id="KW-0697">Rotamase</keyword>
<evidence type="ECO:0000256" key="8">
    <source>
        <dbReference type="ARBA" id="ARBA00022857"/>
    </source>
</evidence>
<dbReference type="InterPro" id="IPR003097">
    <property type="entry name" value="CysJ-like_FAD-binding"/>
</dbReference>
<evidence type="ECO:0000256" key="6">
    <source>
        <dbReference type="ARBA" id="ARBA00022643"/>
    </source>
</evidence>
<dbReference type="GO" id="GO:0050660">
    <property type="term" value="F:flavin adenine dinucleotide binding"/>
    <property type="evidence" value="ECO:0007669"/>
    <property type="project" value="TreeGrafter"/>
</dbReference>
<feature type="domain" description="PpiC" evidence="15">
    <location>
        <begin position="596"/>
        <end position="707"/>
    </location>
</feature>
<organism evidence="17 18">
    <name type="scientific">Capsaspora owczarzaki (strain ATCC 30864)</name>
    <dbReference type="NCBI Taxonomy" id="595528"/>
    <lineage>
        <taxon>Eukaryota</taxon>
        <taxon>Filasterea</taxon>
        <taxon>Capsaspora</taxon>
    </lineage>
</organism>
<dbReference type="InterPro" id="IPR029039">
    <property type="entry name" value="Flavoprotein-like_sf"/>
</dbReference>
<dbReference type="Gene3D" id="3.10.50.40">
    <property type="match status" value="1"/>
</dbReference>
<name>A0A0D2W1W0_CAPO3</name>
<dbReference type="GO" id="GO:0010181">
    <property type="term" value="F:FMN binding"/>
    <property type="evidence" value="ECO:0007669"/>
    <property type="project" value="InterPro"/>
</dbReference>
<evidence type="ECO:0000256" key="4">
    <source>
        <dbReference type="ARBA" id="ARBA00013194"/>
    </source>
</evidence>
<evidence type="ECO:0000256" key="5">
    <source>
        <dbReference type="ARBA" id="ARBA00022630"/>
    </source>
</evidence>
<dbReference type="eggNOG" id="KOG1159">
    <property type="taxonomic scope" value="Eukaryota"/>
</dbReference>
<dbReference type="SUPFAM" id="SSF54534">
    <property type="entry name" value="FKBP-like"/>
    <property type="match status" value="1"/>
</dbReference>
<evidence type="ECO:0000256" key="12">
    <source>
        <dbReference type="PROSITE-ProRule" id="PRU00278"/>
    </source>
</evidence>
<dbReference type="FunFam" id="3.40.50.360:FF:000034">
    <property type="entry name" value="NADPH-dependent diflavin oxidoreductase 1"/>
    <property type="match status" value="1"/>
</dbReference>
<evidence type="ECO:0000313" key="18">
    <source>
        <dbReference type="Proteomes" id="UP000008743"/>
    </source>
</evidence>
<sequence>MQHVALLYGSQTGTAQEVAERIARDARRQRLFTNATTTLTLASMDEYDFIHRLPEASCAVFVCATTGQGANPDSMRRFWRFLCRRALPADCLARLRFAVLGLGDSSYVKFNFAAKKLHRRLVQLGAQPLLDVALADDQDAYGVDSTLEQWLTSLWPLIEKIAPKPPNVDVVPPFVLPPSRAATIFLNRETRQLDPSLNSPSAPALLHLQQQRSYYETASDEAILRLAEHALQTTDRANERAAGGISVTVRENARLTAAGHFQDVRSIVFDTQEQSPLPDYTPGDVLYLQPHNTPENAELVADMMGWSLDDTFVAVPSGMDHGSPFISNLPRPCSVRDLLTKYLDIASVPRRYFFEVLSYFAMDIRERDKLREFASMEGQLRGAMTLQEDPRTPIVMIGPGTGVAPFRSFVTHRVSTNAPGRNLLFFGSRNSAGDFLYRDEWQSLVAAGKIELFTAFSRDQDAKYYVQHRMLEEDASAAIWSALSDGGVIYISGSAQQMPQDVRAALQQIVVAQTGQSEADAEAYLAQLERVNRLQIQGARQTSRIARRLGDSHSATKKRAYYFHVPTQKSQWEPPALNSNAEDESESNDASNSSTMSQVRASHILAKHKDSRRPSSWKTQNITRTRDEALAMIQQWRAQIVNKEKTFADIAKVESDCSSAKSGGDLGFFGPGQMQAPFEHATFALQVGELSEPVFTDSGVHIILRTA</sequence>
<evidence type="ECO:0000256" key="13">
    <source>
        <dbReference type="SAM" id="MobiDB-lite"/>
    </source>
</evidence>
<keyword evidence="5" id="KW-0285">Flavoprotein</keyword>
<keyword evidence="11 12" id="KW-0413">Isomerase</keyword>
<feature type="domain" description="Flavodoxin-like" evidence="16">
    <location>
        <begin position="4"/>
        <end position="155"/>
    </location>
</feature>
<dbReference type="AlphaFoldDB" id="A0A0D2W1W0"/>
<dbReference type="InterPro" id="IPR001094">
    <property type="entry name" value="Flavdoxin-like"/>
</dbReference>
<dbReference type="InterPro" id="IPR008254">
    <property type="entry name" value="Flavodoxin/NO_synth"/>
</dbReference>
<dbReference type="PROSITE" id="PS50198">
    <property type="entry name" value="PPIC_PPIASE_2"/>
    <property type="match status" value="1"/>
</dbReference>
<dbReference type="SUPFAM" id="SSF52343">
    <property type="entry name" value="Ferredoxin reductase-like, C-terminal NADP-linked domain"/>
    <property type="match status" value="1"/>
</dbReference>
<dbReference type="GO" id="GO:0016491">
    <property type="term" value="F:oxidoreductase activity"/>
    <property type="evidence" value="ECO:0007669"/>
    <property type="project" value="UniProtKB-KW"/>
</dbReference>
<dbReference type="CDD" id="cd00201">
    <property type="entry name" value="WW"/>
    <property type="match status" value="1"/>
</dbReference>
<dbReference type="SUPFAM" id="SSF52218">
    <property type="entry name" value="Flavoproteins"/>
    <property type="match status" value="1"/>
</dbReference>
<dbReference type="InterPro" id="IPR001202">
    <property type="entry name" value="WW_dom"/>
</dbReference>
<dbReference type="InterPro" id="IPR039261">
    <property type="entry name" value="FNR_nucleotide-bd"/>
</dbReference>